<evidence type="ECO:0000256" key="1">
    <source>
        <dbReference type="SAM" id="Phobius"/>
    </source>
</evidence>
<evidence type="ECO:0000313" key="3">
    <source>
        <dbReference type="Proteomes" id="UP000646946"/>
    </source>
</evidence>
<feature type="transmembrane region" description="Helical" evidence="1">
    <location>
        <begin position="35"/>
        <end position="57"/>
    </location>
</feature>
<dbReference type="AlphaFoldDB" id="A0A832XIN0"/>
<keyword evidence="3" id="KW-1185">Reference proteome</keyword>
<feature type="transmembrane region" description="Helical" evidence="1">
    <location>
        <begin position="6"/>
        <end position="23"/>
    </location>
</feature>
<protein>
    <submittedName>
        <fullName evidence="2">Uncharacterized protein</fullName>
    </submittedName>
</protein>
<keyword evidence="1" id="KW-0812">Transmembrane</keyword>
<evidence type="ECO:0000313" key="2">
    <source>
        <dbReference type="EMBL" id="HIK00981.1"/>
    </source>
</evidence>
<organism evidence="2 3">
    <name type="scientific">Candidatus Naiadarchaeum limnaeum</name>
    <dbReference type="NCBI Taxonomy" id="2756139"/>
    <lineage>
        <taxon>Archaea</taxon>
        <taxon>Candidatus Undinarchaeota</taxon>
        <taxon>Candidatus Undinarchaeia</taxon>
        <taxon>Candidatus Naiadarchaeales</taxon>
        <taxon>Candidatus Naiadarchaeaceae</taxon>
        <taxon>Candidatus Naiadarchaeum</taxon>
    </lineage>
</organism>
<keyword evidence="1" id="KW-1133">Transmembrane helix</keyword>
<keyword evidence="1" id="KW-0472">Membrane</keyword>
<dbReference type="EMBL" id="DVAB01000051">
    <property type="protein sequence ID" value="HIK00981.1"/>
    <property type="molecule type" value="Genomic_DNA"/>
</dbReference>
<comment type="caution">
    <text evidence="2">The sequence shown here is derived from an EMBL/GenBank/DDBJ whole genome shotgun (WGS) entry which is preliminary data.</text>
</comment>
<feature type="transmembrane region" description="Helical" evidence="1">
    <location>
        <begin position="63"/>
        <end position="89"/>
    </location>
</feature>
<reference evidence="2 3" key="1">
    <citation type="journal article" name="Nat. Commun.">
        <title>Undinarchaeota illuminate DPANN phylogeny and the impact of gene transfer on archaeal evolution.</title>
        <authorList>
            <person name="Dombrowski N."/>
            <person name="Williams T.A."/>
            <person name="Sun J."/>
            <person name="Woodcroft B.J."/>
            <person name="Lee J.H."/>
            <person name="Minh B.Q."/>
            <person name="Rinke C."/>
            <person name="Spang A."/>
        </authorList>
    </citation>
    <scope>NUCLEOTIDE SEQUENCE [LARGE SCALE GENOMIC DNA]</scope>
    <source>
        <strain evidence="2">MAG_bin1129</strain>
    </source>
</reference>
<name>A0A832XIN0_9ARCH</name>
<dbReference type="Proteomes" id="UP000646946">
    <property type="component" value="Unassembled WGS sequence"/>
</dbReference>
<gene>
    <name evidence="2" type="ORF">H1016_05615</name>
</gene>
<proteinExistence type="predicted"/>
<accession>A0A832XIN0</accession>
<sequence length="96" mass="10514">MVEIELAHPLWVSTFVLVGLVLLKYSGFMDKVRRGLGFAVAAVVFWWLTAATSIGFWGRPELLQAASALGVIWQVIAWILLLVGAFLVASDLAKAR</sequence>